<dbReference type="SUPFAM" id="SSF55961">
    <property type="entry name" value="Bet v1-like"/>
    <property type="match status" value="1"/>
</dbReference>
<gene>
    <name evidence="1" type="ORF">H6P81_009100</name>
</gene>
<dbReference type="CDD" id="cd07821">
    <property type="entry name" value="PYR_PYL_RCAR_like"/>
    <property type="match status" value="1"/>
</dbReference>
<dbReference type="InterPro" id="IPR023393">
    <property type="entry name" value="START-like_dom_sf"/>
</dbReference>
<dbReference type="PANTHER" id="PTHR33789:SF11">
    <property type="entry name" value="OS05G0202300 PROTEIN"/>
    <property type="match status" value="1"/>
</dbReference>
<evidence type="ECO:0008006" key="3">
    <source>
        <dbReference type="Google" id="ProtNLM"/>
    </source>
</evidence>
<organism evidence="1 2">
    <name type="scientific">Aristolochia fimbriata</name>
    <name type="common">White veined hardy Dutchman's pipe vine</name>
    <dbReference type="NCBI Taxonomy" id="158543"/>
    <lineage>
        <taxon>Eukaryota</taxon>
        <taxon>Viridiplantae</taxon>
        <taxon>Streptophyta</taxon>
        <taxon>Embryophyta</taxon>
        <taxon>Tracheophyta</taxon>
        <taxon>Spermatophyta</taxon>
        <taxon>Magnoliopsida</taxon>
        <taxon>Magnoliidae</taxon>
        <taxon>Piperales</taxon>
        <taxon>Aristolochiaceae</taxon>
        <taxon>Aristolochia</taxon>
    </lineage>
</organism>
<dbReference type="Gene3D" id="3.30.530.20">
    <property type="match status" value="1"/>
</dbReference>
<dbReference type="Proteomes" id="UP000825729">
    <property type="component" value="Unassembled WGS sequence"/>
</dbReference>
<dbReference type="PANTHER" id="PTHR33789">
    <property type="entry name" value="LACHRYMATORY-FACTOR SYNTHASE"/>
    <property type="match status" value="1"/>
</dbReference>
<reference evidence="1 2" key="1">
    <citation type="submission" date="2021-07" db="EMBL/GenBank/DDBJ databases">
        <title>The Aristolochia fimbriata genome: insights into angiosperm evolution, floral development and chemical biosynthesis.</title>
        <authorList>
            <person name="Jiao Y."/>
        </authorList>
    </citation>
    <scope>NUCLEOTIDE SEQUENCE [LARGE SCALE GENOMIC DNA]</scope>
    <source>
        <strain evidence="1">IBCAS-2021</strain>
        <tissue evidence="1">Leaf</tissue>
    </source>
</reference>
<dbReference type="AlphaFoldDB" id="A0AAV7EJV5"/>
<name>A0AAV7EJV5_ARIFI</name>
<evidence type="ECO:0000313" key="1">
    <source>
        <dbReference type="EMBL" id="KAG9449135.1"/>
    </source>
</evidence>
<keyword evidence="2" id="KW-1185">Reference proteome</keyword>
<dbReference type="EMBL" id="JAINDJ010000004">
    <property type="protein sequence ID" value="KAG9449135.1"/>
    <property type="molecule type" value="Genomic_DNA"/>
</dbReference>
<sequence>MAEKLAVAKWEGKASAKVLGVSADQIWSLLRDFAAIHKWIPNLDSSDIIEGESEKIGCVRFNAGPPLPGSQDPSYAKEKLIGMDPGHRSFTYQVLDNNIGFDYYVGTITVSPDGDDACTIHWSYEAEPMQGWTNEQILEYVALEVETMAKRMGEALKAE</sequence>
<dbReference type="Pfam" id="PF10604">
    <property type="entry name" value="Polyketide_cyc2"/>
    <property type="match status" value="1"/>
</dbReference>
<dbReference type="InterPro" id="IPR019587">
    <property type="entry name" value="Polyketide_cyclase/dehydratase"/>
</dbReference>
<protein>
    <recommendedName>
        <fullName evidence="3">Lachrymatory factor synthase</fullName>
    </recommendedName>
</protein>
<comment type="caution">
    <text evidence="1">The sequence shown here is derived from an EMBL/GenBank/DDBJ whole genome shotgun (WGS) entry which is preliminary data.</text>
</comment>
<accession>A0AAV7EJV5</accession>
<proteinExistence type="predicted"/>
<evidence type="ECO:0000313" key="2">
    <source>
        <dbReference type="Proteomes" id="UP000825729"/>
    </source>
</evidence>
<dbReference type="InterPro" id="IPR053249">
    <property type="entry name" value="LFS"/>
</dbReference>